<evidence type="ECO:0000259" key="6">
    <source>
        <dbReference type="Pfam" id="PF02826"/>
    </source>
</evidence>
<keyword evidence="2 4" id="KW-0560">Oxidoreductase</keyword>
<evidence type="ECO:0000256" key="4">
    <source>
        <dbReference type="RuleBase" id="RU003719"/>
    </source>
</evidence>
<evidence type="ECO:0000259" key="5">
    <source>
        <dbReference type="Pfam" id="PF00389"/>
    </source>
</evidence>
<dbReference type="Pfam" id="PF02826">
    <property type="entry name" value="2-Hacid_dh_C"/>
    <property type="match status" value="1"/>
</dbReference>
<dbReference type="InterPro" id="IPR006139">
    <property type="entry name" value="D-isomer_2_OHA_DH_cat_dom"/>
</dbReference>
<dbReference type="Pfam" id="PF00389">
    <property type="entry name" value="2-Hacid_dh"/>
    <property type="match status" value="1"/>
</dbReference>
<dbReference type="PANTHER" id="PTHR43333:SF1">
    <property type="entry name" value="D-ISOMER SPECIFIC 2-HYDROXYACID DEHYDROGENASE NAD-BINDING DOMAIN-CONTAINING PROTEIN"/>
    <property type="match status" value="1"/>
</dbReference>
<dbReference type="RefSeq" id="WP_244513647.1">
    <property type="nucleotide sequence ID" value="NZ_FOHE01000022.1"/>
</dbReference>
<reference evidence="7 8" key="1">
    <citation type="submission" date="2016-10" db="EMBL/GenBank/DDBJ databases">
        <authorList>
            <person name="de Groot N.N."/>
        </authorList>
    </citation>
    <scope>NUCLEOTIDE SEQUENCE [LARGE SCALE GENOMIC DNA]</scope>
    <source>
        <strain evidence="7 8">IBRC-M 10780</strain>
    </source>
</reference>
<protein>
    <submittedName>
        <fullName evidence="7">Phosphoglycerate dehydrogenase</fullName>
    </submittedName>
</protein>
<evidence type="ECO:0000313" key="7">
    <source>
        <dbReference type="EMBL" id="SET70757.1"/>
    </source>
</evidence>
<dbReference type="PANTHER" id="PTHR43333">
    <property type="entry name" value="2-HACID_DH_C DOMAIN-CONTAINING PROTEIN"/>
    <property type="match status" value="1"/>
</dbReference>
<keyword evidence="3" id="KW-0520">NAD</keyword>
<evidence type="ECO:0000256" key="1">
    <source>
        <dbReference type="ARBA" id="ARBA00005854"/>
    </source>
</evidence>
<evidence type="ECO:0000256" key="2">
    <source>
        <dbReference type="ARBA" id="ARBA00023002"/>
    </source>
</evidence>
<dbReference type="InterPro" id="IPR006140">
    <property type="entry name" value="D-isomer_DH_NAD-bd"/>
</dbReference>
<dbReference type="Gene3D" id="3.40.50.720">
    <property type="entry name" value="NAD(P)-binding Rossmann-like Domain"/>
    <property type="match status" value="2"/>
</dbReference>
<dbReference type="Proteomes" id="UP000198618">
    <property type="component" value="Unassembled WGS sequence"/>
</dbReference>
<organism evidence="7 8">
    <name type="scientific">Oceanobacillus limi</name>
    <dbReference type="NCBI Taxonomy" id="930131"/>
    <lineage>
        <taxon>Bacteria</taxon>
        <taxon>Bacillati</taxon>
        <taxon>Bacillota</taxon>
        <taxon>Bacilli</taxon>
        <taxon>Bacillales</taxon>
        <taxon>Bacillaceae</taxon>
        <taxon>Oceanobacillus</taxon>
    </lineage>
</organism>
<dbReference type="FunFam" id="3.40.50.720:FF:000363">
    <property type="entry name" value="D-isomer specific 2-hydroxyacid dehydrogenase"/>
    <property type="match status" value="1"/>
</dbReference>
<keyword evidence="8" id="KW-1185">Reference proteome</keyword>
<accession>A0A1I0GIA1</accession>
<dbReference type="SUPFAM" id="SSF52283">
    <property type="entry name" value="Formate/glycerate dehydrogenase catalytic domain-like"/>
    <property type="match status" value="1"/>
</dbReference>
<gene>
    <name evidence="7" type="ORF">SAMN05216389_1226</name>
</gene>
<dbReference type="STRING" id="930131.SAMN05216389_1226"/>
<feature type="domain" description="D-isomer specific 2-hydroxyacid dehydrogenase NAD-binding" evidence="6">
    <location>
        <begin position="105"/>
        <end position="278"/>
    </location>
</feature>
<proteinExistence type="inferred from homology"/>
<dbReference type="GO" id="GO:0016616">
    <property type="term" value="F:oxidoreductase activity, acting on the CH-OH group of donors, NAD or NADP as acceptor"/>
    <property type="evidence" value="ECO:0007669"/>
    <property type="project" value="InterPro"/>
</dbReference>
<feature type="domain" description="D-isomer specific 2-hydroxyacid dehydrogenase catalytic" evidence="5">
    <location>
        <begin position="4"/>
        <end position="302"/>
    </location>
</feature>
<dbReference type="SUPFAM" id="SSF51735">
    <property type="entry name" value="NAD(P)-binding Rossmann-fold domains"/>
    <property type="match status" value="1"/>
</dbReference>
<dbReference type="CDD" id="cd05300">
    <property type="entry name" value="2-Hacid_dh_1"/>
    <property type="match status" value="1"/>
</dbReference>
<dbReference type="EMBL" id="FOHE01000022">
    <property type="protein sequence ID" value="SET70757.1"/>
    <property type="molecule type" value="Genomic_DNA"/>
</dbReference>
<comment type="similarity">
    <text evidence="1 4">Belongs to the D-isomer specific 2-hydroxyacid dehydrogenase family.</text>
</comment>
<sequence length="317" mass="35909">MVILFSAAISKKHQDALKEKYPNQTFLFCENMSEAQDKLSEATILVTYGEDLNESLIEQAAKLQWIMVISAGMDQMPFEAIAKRGILVTNSRGISKIPMAEYAISMFMQVYRQAPQLYENQKISKWDRSVRMLEITGKTMVVLGTGAIGQETARLAKAFHMTTYGVSRSGRPVEYFDETYKTAELEKVLSKADFIVAVLPSTEETQYLLTEAHFKQMKNDAVFLNMGRGDLVKSEVILQAVREDQIAHAVLDVFEEEPLPEDHALWNEEKVTVTPHLSGISPHYQTRALDIFTNNLDTYLADKEEGYINKIDVSRGY</sequence>
<dbReference type="InterPro" id="IPR036291">
    <property type="entry name" value="NAD(P)-bd_dom_sf"/>
</dbReference>
<dbReference type="GO" id="GO:0051287">
    <property type="term" value="F:NAD binding"/>
    <property type="evidence" value="ECO:0007669"/>
    <property type="project" value="InterPro"/>
</dbReference>
<name>A0A1I0GIA1_9BACI</name>
<evidence type="ECO:0000256" key="3">
    <source>
        <dbReference type="ARBA" id="ARBA00023027"/>
    </source>
</evidence>
<dbReference type="AlphaFoldDB" id="A0A1I0GIA1"/>
<evidence type="ECO:0000313" key="8">
    <source>
        <dbReference type="Proteomes" id="UP000198618"/>
    </source>
</evidence>